<dbReference type="RefSeq" id="WP_377281504.1">
    <property type="nucleotide sequence ID" value="NZ_JBHRSI010000004.1"/>
</dbReference>
<accession>A0ABW4N5R3</accession>
<evidence type="ECO:0000313" key="1">
    <source>
        <dbReference type="EMBL" id="MFD1785442.1"/>
    </source>
</evidence>
<protein>
    <submittedName>
        <fullName evidence="1">Cytidylyltransferase domain-containing protein</fullName>
    </submittedName>
</protein>
<dbReference type="InterPro" id="IPR029044">
    <property type="entry name" value="Nucleotide-diphossugar_trans"/>
</dbReference>
<dbReference type="InterPro" id="IPR003329">
    <property type="entry name" value="Cytidylyl_trans"/>
</dbReference>
<dbReference type="CDD" id="cd02518">
    <property type="entry name" value="GT2_SpsF"/>
    <property type="match status" value="1"/>
</dbReference>
<evidence type="ECO:0000313" key="2">
    <source>
        <dbReference type="Proteomes" id="UP001597237"/>
    </source>
</evidence>
<dbReference type="SUPFAM" id="SSF53448">
    <property type="entry name" value="Nucleotide-diphospho-sugar transferases"/>
    <property type="match status" value="1"/>
</dbReference>
<dbReference type="GO" id="GO:0016779">
    <property type="term" value="F:nucleotidyltransferase activity"/>
    <property type="evidence" value="ECO:0007669"/>
    <property type="project" value="UniProtKB-KW"/>
</dbReference>
<name>A0ABW4N5R3_9CAUL</name>
<keyword evidence="1" id="KW-0548">Nucleotidyltransferase</keyword>
<keyword evidence="1" id="KW-0808">Transferase</keyword>
<reference evidence="2" key="1">
    <citation type="journal article" date="2019" name="Int. J. Syst. Evol. Microbiol.">
        <title>The Global Catalogue of Microorganisms (GCM) 10K type strain sequencing project: providing services to taxonomists for standard genome sequencing and annotation.</title>
        <authorList>
            <consortium name="The Broad Institute Genomics Platform"/>
            <consortium name="The Broad Institute Genome Sequencing Center for Infectious Disease"/>
            <person name="Wu L."/>
            <person name="Ma J."/>
        </authorList>
    </citation>
    <scope>NUCLEOTIDE SEQUENCE [LARGE SCALE GENOMIC DNA]</scope>
    <source>
        <strain evidence="2">DFY28</strain>
    </source>
</reference>
<sequence>MILTILQARMSSTRLPGKVLRPLAGEPMIGRQVERLRRARRLDRLVVATSVGPEDDPLAAYCEGLGLEVFRGPLDDVLGRFAGAIGAFGPAEAVVRLTADCPLADPRVIDEVVLTHMESGADYTSNVLPVRTFPKGLDVEVARTEALLAAAAEAVDPYEREHVTPFLYRRPERFRIASVERSPSQADLWWTVDTPQDYAFVSDIYQRLYPVKPDFTSQDVLQLTGGEAS</sequence>
<dbReference type="Pfam" id="PF02348">
    <property type="entry name" value="CTP_transf_3"/>
    <property type="match status" value="1"/>
</dbReference>
<dbReference type="EMBL" id="JBHUEY010000006">
    <property type="protein sequence ID" value="MFD1785442.1"/>
    <property type="molecule type" value="Genomic_DNA"/>
</dbReference>
<dbReference type="PANTHER" id="PTHR42866">
    <property type="entry name" value="3-DEOXY-MANNO-OCTULOSONATE CYTIDYLYLTRANSFERASE"/>
    <property type="match status" value="1"/>
</dbReference>
<comment type="caution">
    <text evidence="1">The sequence shown here is derived from an EMBL/GenBank/DDBJ whole genome shotgun (WGS) entry which is preliminary data.</text>
</comment>
<gene>
    <name evidence="1" type="ORF">ACFSC0_18730</name>
</gene>
<organism evidence="1 2">
    <name type="scientific">Phenylobacterium terrae</name>
    <dbReference type="NCBI Taxonomy" id="2665495"/>
    <lineage>
        <taxon>Bacteria</taxon>
        <taxon>Pseudomonadati</taxon>
        <taxon>Pseudomonadota</taxon>
        <taxon>Alphaproteobacteria</taxon>
        <taxon>Caulobacterales</taxon>
        <taxon>Caulobacteraceae</taxon>
        <taxon>Phenylobacterium</taxon>
    </lineage>
</organism>
<proteinExistence type="predicted"/>
<keyword evidence="2" id="KW-1185">Reference proteome</keyword>
<dbReference type="Proteomes" id="UP001597237">
    <property type="component" value="Unassembled WGS sequence"/>
</dbReference>
<dbReference type="PANTHER" id="PTHR42866:SF1">
    <property type="entry name" value="SPORE COAT POLYSACCHARIDE BIOSYNTHESIS PROTEIN SPSF"/>
    <property type="match status" value="1"/>
</dbReference>
<dbReference type="Gene3D" id="3.90.550.10">
    <property type="entry name" value="Spore Coat Polysaccharide Biosynthesis Protein SpsA, Chain A"/>
    <property type="match status" value="1"/>
</dbReference>